<dbReference type="AlphaFoldDB" id="A0A1X1WSR3"/>
<feature type="transmembrane region" description="Helical" evidence="8">
    <location>
        <begin position="41"/>
        <end position="60"/>
    </location>
</feature>
<dbReference type="PANTHER" id="PTHR30269:SF37">
    <property type="entry name" value="MEMBRANE TRANSPORTER PROTEIN"/>
    <property type="match status" value="1"/>
</dbReference>
<evidence type="ECO:0000256" key="1">
    <source>
        <dbReference type="ARBA" id="ARBA00004651"/>
    </source>
</evidence>
<feature type="transmembrane region" description="Helical" evidence="8">
    <location>
        <begin position="217"/>
        <end position="234"/>
    </location>
</feature>
<feature type="transmembrane region" description="Helical" evidence="8">
    <location>
        <begin position="187"/>
        <end position="205"/>
    </location>
</feature>
<evidence type="ECO:0000256" key="2">
    <source>
        <dbReference type="ARBA" id="ARBA00009142"/>
    </source>
</evidence>
<evidence type="ECO:0000313" key="11">
    <source>
        <dbReference type="Proteomes" id="UP000193622"/>
    </source>
</evidence>
<evidence type="ECO:0000256" key="8">
    <source>
        <dbReference type="RuleBase" id="RU363041"/>
    </source>
</evidence>
<keyword evidence="3" id="KW-0813">Transport</keyword>
<feature type="transmembrane region" description="Helical" evidence="8">
    <location>
        <begin position="98"/>
        <end position="118"/>
    </location>
</feature>
<dbReference type="GO" id="GO:0005886">
    <property type="term" value="C:plasma membrane"/>
    <property type="evidence" value="ECO:0007669"/>
    <property type="project" value="UniProtKB-SubCell"/>
</dbReference>
<dbReference type="RefSeq" id="WP_085173529.1">
    <property type="nucleotide sequence ID" value="NZ_JAPQYE010000002.1"/>
</dbReference>
<protein>
    <recommendedName>
        <fullName evidence="8">Probable membrane transporter protein</fullName>
    </recommendedName>
</protein>
<evidence type="ECO:0000256" key="4">
    <source>
        <dbReference type="ARBA" id="ARBA00022475"/>
    </source>
</evidence>
<comment type="subcellular location">
    <subcellularLocation>
        <location evidence="1 8">Cell membrane</location>
        <topology evidence="1 8">Multi-pass membrane protein</topology>
    </subcellularLocation>
</comment>
<dbReference type="EMBL" id="JAPQYE010000002">
    <property type="protein sequence ID" value="MCZ0727319.1"/>
    <property type="molecule type" value="Genomic_DNA"/>
</dbReference>
<reference evidence="10 11" key="1">
    <citation type="submission" date="2016-01" db="EMBL/GenBank/DDBJ databases">
        <title>The new phylogeny of the genus Mycobacterium.</title>
        <authorList>
            <person name="Tarcisio F."/>
            <person name="Conor M."/>
            <person name="Antonella G."/>
            <person name="Elisabetta G."/>
            <person name="Giulia F.S."/>
            <person name="Sara T."/>
            <person name="Anna F."/>
            <person name="Clotilde B."/>
            <person name="Roberto B."/>
            <person name="Veronica D.S."/>
            <person name="Fabio R."/>
            <person name="Monica P."/>
            <person name="Olivier J."/>
            <person name="Enrico T."/>
            <person name="Nicola S."/>
        </authorList>
    </citation>
    <scope>NUCLEOTIDE SEQUENCE [LARGE SCALE GENOMIC DNA]</scope>
    <source>
        <strain evidence="10 11">DSM 45541</strain>
    </source>
</reference>
<keyword evidence="4 8" id="KW-1003">Cell membrane</keyword>
<dbReference type="InterPro" id="IPR002781">
    <property type="entry name" value="TM_pro_TauE-like"/>
</dbReference>
<keyword evidence="7 8" id="KW-0472">Membrane</keyword>
<evidence type="ECO:0000313" key="9">
    <source>
        <dbReference type="EMBL" id="MCZ0727319.1"/>
    </source>
</evidence>
<evidence type="ECO:0000256" key="5">
    <source>
        <dbReference type="ARBA" id="ARBA00022692"/>
    </source>
</evidence>
<keyword evidence="12" id="KW-1185">Reference proteome</keyword>
<sequence length="240" mass="24752">MSPASYCILAVAVLLASALQSSIGFGIGMFAAPIVALIEPALIPGTLIMIATLVTLIVVVREREAIDLRGTGWALLGRVPGTIAGALLLASLPERGVAIMLAAVVLGGVILTSVGWIPAARRRNVVLAGAASGVLGTATAIGGPPMALVWQRSTGAQLRGTMSGFFLIGSLLSLVMLGFTGAIDQRTWWGFAVLAPGAVVGYLLSNVLNRHLNPKRLRWLAIAVSAAGAILLIARELLTF</sequence>
<evidence type="ECO:0000313" key="10">
    <source>
        <dbReference type="EMBL" id="ORV89549.1"/>
    </source>
</evidence>
<comment type="similarity">
    <text evidence="2 8">Belongs to the 4-toluene sulfonate uptake permease (TSUP) (TC 2.A.102) family.</text>
</comment>
<feature type="transmembrane region" description="Helical" evidence="8">
    <location>
        <begin position="125"/>
        <end position="150"/>
    </location>
</feature>
<dbReference type="Pfam" id="PF01925">
    <property type="entry name" value="TauE"/>
    <property type="match status" value="1"/>
</dbReference>
<feature type="transmembrane region" description="Helical" evidence="8">
    <location>
        <begin position="162"/>
        <end position="180"/>
    </location>
</feature>
<gene>
    <name evidence="10" type="ORF">AWC12_09000</name>
    <name evidence="9" type="ORF">OY187_04615</name>
</gene>
<reference evidence="9" key="2">
    <citation type="submission" date="2022-12" db="EMBL/GenBank/DDBJ databases">
        <title>Whole genome sequence of Mycolicibacterium iranicum strain SBH312.</title>
        <authorList>
            <person name="Jani J."/>
            <person name="Arifin Mustapha Z."/>
            <person name="Ahmed K."/>
            <person name="Kai Ling C."/>
        </authorList>
    </citation>
    <scope>NUCLEOTIDE SEQUENCE</scope>
    <source>
        <strain evidence="9">SBH312</strain>
    </source>
</reference>
<dbReference type="Proteomes" id="UP001084650">
    <property type="component" value="Unassembled WGS sequence"/>
</dbReference>
<keyword evidence="6 8" id="KW-1133">Transmembrane helix</keyword>
<comment type="caution">
    <text evidence="10">The sequence shown here is derived from an EMBL/GenBank/DDBJ whole genome shotgun (WGS) entry which is preliminary data.</text>
</comment>
<evidence type="ECO:0000256" key="7">
    <source>
        <dbReference type="ARBA" id="ARBA00023136"/>
    </source>
</evidence>
<name>A0A1X1WSR3_MYCIR</name>
<feature type="transmembrane region" description="Helical" evidence="8">
    <location>
        <begin position="72"/>
        <end position="92"/>
    </location>
</feature>
<dbReference type="InterPro" id="IPR052017">
    <property type="entry name" value="TSUP"/>
</dbReference>
<evidence type="ECO:0000313" key="12">
    <source>
        <dbReference type="Proteomes" id="UP001084650"/>
    </source>
</evidence>
<evidence type="ECO:0000256" key="6">
    <source>
        <dbReference type="ARBA" id="ARBA00022989"/>
    </source>
</evidence>
<proteinExistence type="inferred from homology"/>
<dbReference type="Proteomes" id="UP000193622">
    <property type="component" value="Unassembled WGS sequence"/>
</dbReference>
<accession>A0A1X1WSR3</accession>
<evidence type="ECO:0000256" key="3">
    <source>
        <dbReference type="ARBA" id="ARBA00022448"/>
    </source>
</evidence>
<dbReference type="PANTHER" id="PTHR30269">
    <property type="entry name" value="TRANSMEMBRANE PROTEIN YFCA"/>
    <property type="match status" value="1"/>
</dbReference>
<keyword evidence="5 8" id="KW-0812">Transmembrane</keyword>
<dbReference type="EMBL" id="LQPC01000026">
    <property type="protein sequence ID" value="ORV89549.1"/>
    <property type="molecule type" value="Genomic_DNA"/>
</dbReference>
<organism evidence="10 11">
    <name type="scientific">Mycolicibacterium iranicum</name>
    <name type="common">Mycobacterium iranicum</name>
    <dbReference type="NCBI Taxonomy" id="912594"/>
    <lineage>
        <taxon>Bacteria</taxon>
        <taxon>Bacillati</taxon>
        <taxon>Actinomycetota</taxon>
        <taxon>Actinomycetes</taxon>
        <taxon>Mycobacteriales</taxon>
        <taxon>Mycobacteriaceae</taxon>
        <taxon>Mycolicibacterium</taxon>
    </lineage>
</organism>